<organism evidence="2 3">
    <name type="scientific">Pseudonocardia petroleophila</name>
    <dbReference type="NCBI Taxonomy" id="37331"/>
    <lineage>
        <taxon>Bacteria</taxon>
        <taxon>Bacillati</taxon>
        <taxon>Actinomycetota</taxon>
        <taxon>Actinomycetes</taxon>
        <taxon>Pseudonocardiales</taxon>
        <taxon>Pseudonocardiaceae</taxon>
        <taxon>Pseudonocardia</taxon>
    </lineage>
</organism>
<dbReference type="InterPro" id="IPR007278">
    <property type="entry name" value="DUF397"/>
</dbReference>
<protein>
    <submittedName>
        <fullName evidence="2">DUF397 domain-containing protein</fullName>
    </submittedName>
</protein>
<evidence type="ECO:0000259" key="1">
    <source>
        <dbReference type="Pfam" id="PF04149"/>
    </source>
</evidence>
<gene>
    <name evidence="2" type="ORF">H6H00_06695</name>
</gene>
<dbReference type="EMBL" id="CP060131">
    <property type="protein sequence ID" value="QNG53635.1"/>
    <property type="molecule type" value="Genomic_DNA"/>
</dbReference>
<dbReference type="KEGG" id="ppel:H6H00_06695"/>
<keyword evidence="3" id="KW-1185">Reference proteome</keyword>
<dbReference type="RefSeq" id="WP_185720462.1">
    <property type="nucleotide sequence ID" value="NZ_BAAAWI010000001.1"/>
</dbReference>
<dbReference type="Proteomes" id="UP000515728">
    <property type="component" value="Chromosome"/>
</dbReference>
<proteinExistence type="predicted"/>
<accession>A0A7G7MLH4</accession>
<feature type="domain" description="DUF397" evidence="1">
    <location>
        <begin position="10"/>
        <end position="59"/>
    </location>
</feature>
<dbReference type="Pfam" id="PF04149">
    <property type="entry name" value="DUF397"/>
    <property type="match status" value="1"/>
</dbReference>
<sequence length="65" mass="7309">MRQWGRPYFKKSSFCSVGTCVEVAIDPERGVRVRDAKLTDGPELSFTPDEWAAFLLGVRAGEFDL</sequence>
<evidence type="ECO:0000313" key="2">
    <source>
        <dbReference type="EMBL" id="QNG53635.1"/>
    </source>
</evidence>
<evidence type="ECO:0000313" key="3">
    <source>
        <dbReference type="Proteomes" id="UP000515728"/>
    </source>
</evidence>
<reference evidence="2 3" key="1">
    <citation type="submission" date="2020-08" db="EMBL/GenBank/DDBJ databases">
        <authorList>
            <person name="Mo P."/>
        </authorList>
    </citation>
    <scope>NUCLEOTIDE SEQUENCE [LARGE SCALE GENOMIC DNA]</scope>
    <source>
        <strain evidence="2 3">CGMCC 4.1532</strain>
    </source>
</reference>
<dbReference type="AlphaFoldDB" id="A0A7G7MLH4"/>
<name>A0A7G7MLH4_9PSEU</name>